<dbReference type="Pfam" id="PF13287">
    <property type="entry name" value="Fn3_assoc"/>
    <property type="match status" value="1"/>
</dbReference>
<dbReference type="EC" id="3.2.1.51" evidence="2"/>
<evidence type="ECO:0000256" key="3">
    <source>
        <dbReference type="ARBA" id="ARBA00022729"/>
    </source>
</evidence>
<dbReference type="Pfam" id="PF01120">
    <property type="entry name" value="Alpha_L_fucos"/>
    <property type="match status" value="1"/>
</dbReference>
<evidence type="ECO:0000256" key="6">
    <source>
        <dbReference type="SAM" id="SignalP"/>
    </source>
</evidence>
<dbReference type="Pfam" id="PF00754">
    <property type="entry name" value="F5_F8_type_C"/>
    <property type="match status" value="1"/>
</dbReference>
<evidence type="ECO:0000256" key="1">
    <source>
        <dbReference type="ARBA" id="ARBA00007951"/>
    </source>
</evidence>
<proteinExistence type="inferred from homology"/>
<dbReference type="PANTHER" id="PTHR10030">
    <property type="entry name" value="ALPHA-L-FUCOSIDASE"/>
    <property type="match status" value="1"/>
</dbReference>
<dbReference type="InterPro" id="IPR000421">
    <property type="entry name" value="FA58C"/>
</dbReference>
<dbReference type="InterPro" id="IPR026876">
    <property type="entry name" value="Fn3_assoc_repeat"/>
</dbReference>
<dbReference type="EMBL" id="CP150096">
    <property type="protein sequence ID" value="WZN45955.1"/>
    <property type="molecule type" value="Genomic_DNA"/>
</dbReference>
<dbReference type="PROSITE" id="PS50022">
    <property type="entry name" value="FA58C_3"/>
    <property type="match status" value="1"/>
</dbReference>
<evidence type="ECO:0000313" key="8">
    <source>
        <dbReference type="EMBL" id="WZN45955.1"/>
    </source>
</evidence>
<dbReference type="RefSeq" id="WP_341840696.1">
    <property type="nucleotide sequence ID" value="NZ_CP149792.1"/>
</dbReference>
<evidence type="ECO:0000259" key="7">
    <source>
        <dbReference type="PROSITE" id="PS50022"/>
    </source>
</evidence>
<gene>
    <name evidence="8" type="ORF">WJU22_23945</name>
</gene>
<reference evidence="8 9" key="1">
    <citation type="submission" date="2024-03" db="EMBL/GenBank/DDBJ databases">
        <title>Chitinophaga caseinilytica sp. nov., a casein hydrolysing bacterium isolated from forest soil.</title>
        <authorList>
            <person name="Lee D.S."/>
            <person name="Han D.M."/>
            <person name="Baek J.H."/>
            <person name="Choi D.G."/>
            <person name="Jeon J.H."/>
            <person name="Jeon C.O."/>
        </authorList>
    </citation>
    <scope>NUCLEOTIDE SEQUENCE [LARGE SCALE GENOMIC DNA]</scope>
    <source>
        <strain evidence="8 9">KACC 19118</strain>
    </source>
</reference>
<dbReference type="Proteomes" id="UP001449657">
    <property type="component" value="Chromosome"/>
</dbReference>
<keyword evidence="9" id="KW-1185">Reference proteome</keyword>
<comment type="similarity">
    <text evidence="1">Belongs to the glycosyl hydrolase 29 family.</text>
</comment>
<dbReference type="PANTHER" id="PTHR10030:SF37">
    <property type="entry name" value="ALPHA-L-FUCOSIDASE-RELATED"/>
    <property type="match status" value="1"/>
</dbReference>
<protein>
    <recommendedName>
        <fullName evidence="2">alpha-L-fucosidase</fullName>
        <ecNumber evidence="2">3.2.1.51</ecNumber>
    </recommendedName>
</protein>
<dbReference type="InterPro" id="IPR017853">
    <property type="entry name" value="GH"/>
</dbReference>
<feature type="signal peptide" evidence="6">
    <location>
        <begin position="1"/>
        <end position="18"/>
    </location>
</feature>
<dbReference type="SUPFAM" id="SSF51445">
    <property type="entry name" value="(Trans)glycosidases"/>
    <property type="match status" value="1"/>
</dbReference>
<evidence type="ECO:0000256" key="5">
    <source>
        <dbReference type="ARBA" id="ARBA00023295"/>
    </source>
</evidence>
<sequence length="740" mass="82681">MKKTIFLLSACWMMQAHAQQSPIPFRNTIAVDAGDSPAEIIRKAAHVVPTANQYAALRNEFIAFIHVGPNTFTRMEWGNGKEDPAIFDLKTLNTDQWCAAMKAAGMKMVIITVKHHDGFVLWQSRYTKHGIMSTGFRNGKGDVLRDLSASLKKYGLKLGIYLSPADLYQIENAEGLYGNLSIYTKRTIPRAVPGRPFANKTKFAFEVDDYNEYFLNQLFELLTEYGPVHEVWFDGAHPKTKGGQQYNYAAWKQLIHTLAPKAVIFGKEDIRWCGNESGKTRAEEWNVIPYPENPNTASHFPDMEADSLGQRSKLLSAKYLHYQQAETNTSIREGWFYRDDTRQKVRSTDDVFDIYERSVGGNSTFLLNIPPNREGRFSPADSIVLYETGRRIRETYGSSLFKVANGPQAVLDNNPATALQLKGESGAIEITTPKPVTINRIVLQEAIQTSSERVEKHAVDAWIGGEWKEIAHSANIGYKRILRFPDVTASRFRVRIIESRLAPAISTVSAHYYRSRPPQLAISQSVEGMVTIAPVQPEFNWKPHGENATQNLSANFEIRYTTDGSTPNAQSWKYEGPFRMTAGEVKAISVQHKETSGVARQTICLAKNAWKLVNASSERNRRPATAAFDANPKTFWQSADGGAHSITIDLGASHELKGFAYTPQTTNADGMMAKGQILVSADGQTWQPAETFEFGNLINDPTTRYHYFKNSVKARFVKIEATETAAGSASVAIAEIGFFE</sequence>
<dbReference type="Gene3D" id="2.60.120.260">
    <property type="entry name" value="Galactose-binding domain-like"/>
    <property type="match status" value="2"/>
</dbReference>
<keyword evidence="3 6" id="KW-0732">Signal</keyword>
<feature type="domain" description="F5/8 type C" evidence="7">
    <location>
        <begin position="591"/>
        <end position="738"/>
    </location>
</feature>
<evidence type="ECO:0000256" key="2">
    <source>
        <dbReference type="ARBA" id="ARBA00012662"/>
    </source>
</evidence>
<evidence type="ECO:0000313" key="9">
    <source>
        <dbReference type="Proteomes" id="UP001449657"/>
    </source>
</evidence>
<dbReference type="InterPro" id="IPR008979">
    <property type="entry name" value="Galactose-bd-like_sf"/>
</dbReference>
<name>A0ABZ2Z208_9BACT</name>
<dbReference type="SMART" id="SM00812">
    <property type="entry name" value="Alpha_L_fucos"/>
    <property type="match status" value="1"/>
</dbReference>
<accession>A0ABZ2Z208</accession>
<dbReference type="InterPro" id="IPR000933">
    <property type="entry name" value="Glyco_hydro_29"/>
</dbReference>
<dbReference type="InterPro" id="IPR057739">
    <property type="entry name" value="Glyco_hydro_29_N"/>
</dbReference>
<keyword evidence="4" id="KW-0378">Hydrolase</keyword>
<dbReference type="Gene3D" id="3.20.20.80">
    <property type="entry name" value="Glycosidases"/>
    <property type="match status" value="1"/>
</dbReference>
<keyword evidence="5" id="KW-0326">Glycosidase</keyword>
<dbReference type="SUPFAM" id="SSF49785">
    <property type="entry name" value="Galactose-binding domain-like"/>
    <property type="match status" value="2"/>
</dbReference>
<organism evidence="8 9">
    <name type="scientific">Chitinophaga caseinilytica</name>
    <dbReference type="NCBI Taxonomy" id="2267521"/>
    <lineage>
        <taxon>Bacteria</taxon>
        <taxon>Pseudomonadati</taxon>
        <taxon>Bacteroidota</taxon>
        <taxon>Chitinophagia</taxon>
        <taxon>Chitinophagales</taxon>
        <taxon>Chitinophagaceae</taxon>
        <taxon>Chitinophaga</taxon>
    </lineage>
</organism>
<feature type="chain" id="PRO_5047393121" description="alpha-L-fucosidase" evidence="6">
    <location>
        <begin position="19"/>
        <end position="740"/>
    </location>
</feature>
<evidence type="ECO:0000256" key="4">
    <source>
        <dbReference type="ARBA" id="ARBA00022801"/>
    </source>
</evidence>